<protein>
    <submittedName>
        <fullName evidence="2">Uncharacterized protein</fullName>
    </submittedName>
</protein>
<proteinExistence type="predicted"/>
<evidence type="ECO:0000313" key="3">
    <source>
        <dbReference type="Proteomes" id="UP000425960"/>
    </source>
</evidence>
<evidence type="ECO:0000256" key="1">
    <source>
        <dbReference type="SAM" id="Phobius"/>
    </source>
</evidence>
<dbReference type="RefSeq" id="WP_269435712.1">
    <property type="nucleotide sequence ID" value="NZ_AP021876.1"/>
</dbReference>
<dbReference type="KEGG" id="dov:DSCO28_01730"/>
<keyword evidence="1" id="KW-1133">Transmembrane helix</keyword>
<keyword evidence="1" id="KW-0472">Membrane</keyword>
<feature type="transmembrane region" description="Helical" evidence="1">
    <location>
        <begin position="24"/>
        <end position="41"/>
    </location>
</feature>
<sequence length="42" mass="4957">MKQIYKKYRPTIDDFKFIFGDKKLCIGFIAIFLLAFIVGKLL</sequence>
<reference evidence="2 3" key="1">
    <citation type="submission" date="2019-11" db="EMBL/GenBank/DDBJ databases">
        <title>Comparative genomics of hydrocarbon-degrading Desulfosarcina strains.</title>
        <authorList>
            <person name="Watanabe M."/>
            <person name="Kojima H."/>
            <person name="Fukui M."/>
        </authorList>
    </citation>
    <scope>NUCLEOTIDE SEQUENCE [LARGE SCALE GENOMIC DNA]</scope>
    <source>
        <strain evidence="2 3">28bB2T</strain>
    </source>
</reference>
<dbReference type="EMBL" id="AP021876">
    <property type="protein sequence ID" value="BBO79607.1"/>
    <property type="molecule type" value="Genomic_DNA"/>
</dbReference>
<organism evidence="2 3">
    <name type="scientific">Desulfosarcina ovata subsp. sediminis</name>
    <dbReference type="NCBI Taxonomy" id="885957"/>
    <lineage>
        <taxon>Bacteria</taxon>
        <taxon>Pseudomonadati</taxon>
        <taxon>Thermodesulfobacteriota</taxon>
        <taxon>Desulfobacteria</taxon>
        <taxon>Desulfobacterales</taxon>
        <taxon>Desulfosarcinaceae</taxon>
        <taxon>Desulfosarcina</taxon>
    </lineage>
</organism>
<dbReference type="AlphaFoldDB" id="A0A5K7ZI29"/>
<evidence type="ECO:0000313" key="2">
    <source>
        <dbReference type="EMBL" id="BBO79607.1"/>
    </source>
</evidence>
<gene>
    <name evidence="2" type="ORF">DSCO28_01730</name>
</gene>
<keyword evidence="1" id="KW-0812">Transmembrane</keyword>
<dbReference type="Proteomes" id="UP000425960">
    <property type="component" value="Chromosome"/>
</dbReference>
<name>A0A5K7ZI29_9BACT</name>
<accession>A0A5K7ZI29</accession>